<dbReference type="InterPro" id="IPR000297">
    <property type="entry name" value="PPIase_PpiC"/>
</dbReference>
<dbReference type="SUPFAM" id="SSF54534">
    <property type="entry name" value="FKBP-like"/>
    <property type="match status" value="1"/>
</dbReference>
<dbReference type="Pfam" id="PF00639">
    <property type="entry name" value="Rotamase"/>
    <property type="match status" value="1"/>
</dbReference>
<evidence type="ECO:0000313" key="4">
    <source>
        <dbReference type="Proteomes" id="UP001304461"/>
    </source>
</evidence>
<evidence type="ECO:0000256" key="1">
    <source>
        <dbReference type="PROSITE-ProRule" id="PRU00278"/>
    </source>
</evidence>
<protein>
    <submittedName>
        <fullName evidence="3">Peptidylprolyl isomerase</fullName>
    </submittedName>
</protein>
<reference evidence="3 4" key="1">
    <citation type="submission" date="2023-12" db="EMBL/GenBank/DDBJ databases">
        <title>Baltic Sea Cyanobacteria.</title>
        <authorList>
            <person name="Delbaje E."/>
            <person name="Fewer D.P."/>
            <person name="Shishido T.K."/>
        </authorList>
    </citation>
    <scope>NUCLEOTIDE SEQUENCE [LARGE SCALE GENOMIC DNA]</scope>
    <source>
        <strain evidence="3 4">UHCC 0139</strain>
    </source>
</reference>
<dbReference type="Gene3D" id="3.10.50.40">
    <property type="match status" value="1"/>
</dbReference>
<keyword evidence="1" id="KW-0697">Rotamase</keyword>
<evidence type="ECO:0000313" key="3">
    <source>
        <dbReference type="EMBL" id="MEA5392291.1"/>
    </source>
</evidence>
<dbReference type="Proteomes" id="UP001304461">
    <property type="component" value="Unassembled WGS sequence"/>
</dbReference>
<comment type="caution">
    <text evidence="3">The sequence shown here is derived from an EMBL/GenBank/DDBJ whole genome shotgun (WGS) entry which is preliminary data.</text>
</comment>
<dbReference type="RefSeq" id="WP_323306247.1">
    <property type="nucleotide sequence ID" value="NZ_JAYGHX010000009.1"/>
</dbReference>
<dbReference type="InterPro" id="IPR046357">
    <property type="entry name" value="PPIase_dom_sf"/>
</dbReference>
<gene>
    <name evidence="3" type="ORF">VB738_13595</name>
</gene>
<dbReference type="PROSITE" id="PS50198">
    <property type="entry name" value="PPIC_PPIASE_2"/>
    <property type="match status" value="1"/>
</dbReference>
<dbReference type="GO" id="GO:0016853">
    <property type="term" value="F:isomerase activity"/>
    <property type="evidence" value="ECO:0007669"/>
    <property type="project" value="UniProtKB-KW"/>
</dbReference>
<accession>A0ABU5RWY8</accession>
<dbReference type="EMBL" id="JAYGHX010000009">
    <property type="protein sequence ID" value="MEA5392291.1"/>
    <property type="molecule type" value="Genomic_DNA"/>
</dbReference>
<keyword evidence="4" id="KW-1185">Reference proteome</keyword>
<organism evidence="3 4">
    <name type="scientific">Cyanobium gracile UHCC 0139</name>
    <dbReference type="NCBI Taxonomy" id="3110308"/>
    <lineage>
        <taxon>Bacteria</taxon>
        <taxon>Bacillati</taxon>
        <taxon>Cyanobacteriota</taxon>
        <taxon>Cyanophyceae</taxon>
        <taxon>Synechococcales</taxon>
        <taxon>Prochlorococcaceae</taxon>
        <taxon>Cyanobium</taxon>
    </lineage>
</organism>
<proteinExistence type="predicted"/>
<keyword evidence="1 3" id="KW-0413">Isomerase</keyword>
<feature type="domain" description="PpiC" evidence="2">
    <location>
        <begin position="120"/>
        <end position="224"/>
    </location>
</feature>
<evidence type="ECO:0000259" key="2">
    <source>
        <dbReference type="PROSITE" id="PS50198"/>
    </source>
</evidence>
<name>A0ABU5RWY8_9CYAN</name>
<sequence>MTTPRDTLPEPLAGLPEPAVVELPPGRPWLALSELNRLIRQQGQAHPLARAWVLDQLVHAIPLPVGEEKALMAAFLQRRGITDDEHVPGWLQERGLVFDDLRILATQKRRLQRLVRCRWDNEVEVRFLQRKPELDQVVYSLLRVDSEGLAAELHHQIAEGEADFADLAPLHSEGPERHCRGQIGPLPLATGHDSLVSRLRRGRPGQLFEPFQAGDSWVVLRLEQFLPAELNDATRERMMGELFEEWLEQRVRLLLEGQPLPPLDAMLALLQEDDSP</sequence>